<feature type="coiled-coil region" evidence="1">
    <location>
        <begin position="124"/>
        <end position="151"/>
    </location>
</feature>
<sequence>MDELLKYLGLFALATPVAYGLIKYFSKSIFETYLTKSIETHKSNLERINISHEIQYASLHKERAIVIRELYDKLFNYKMAVIHFFNVELAAGHEEADLKSRITSWSNIVPDFSSYFHRNRLYLSKDLCSIIDNLNNELDKINKDTQSFLQSFKLVDKQIQAIKSKDKGFTDLRDNVNGFLEKDIEKITNDLEKEFRKILGVE</sequence>
<proteinExistence type="predicted"/>
<protein>
    <submittedName>
        <fullName evidence="2">Uncharacterized protein</fullName>
    </submittedName>
</protein>
<evidence type="ECO:0000313" key="3">
    <source>
        <dbReference type="Proteomes" id="UP001500469"/>
    </source>
</evidence>
<accession>A0ABN1MZK1</accession>
<organism evidence="2 3">
    <name type="scientific">Algoriphagus jejuensis</name>
    <dbReference type="NCBI Taxonomy" id="419934"/>
    <lineage>
        <taxon>Bacteria</taxon>
        <taxon>Pseudomonadati</taxon>
        <taxon>Bacteroidota</taxon>
        <taxon>Cytophagia</taxon>
        <taxon>Cytophagales</taxon>
        <taxon>Cyclobacteriaceae</taxon>
        <taxon>Algoriphagus</taxon>
    </lineage>
</organism>
<gene>
    <name evidence="2" type="ORF">GCM10009119_16740</name>
</gene>
<keyword evidence="1" id="KW-0175">Coiled coil</keyword>
<dbReference type="EMBL" id="BAAAFI010000007">
    <property type="protein sequence ID" value="GAA0878706.1"/>
    <property type="molecule type" value="Genomic_DNA"/>
</dbReference>
<evidence type="ECO:0000313" key="2">
    <source>
        <dbReference type="EMBL" id="GAA0878706.1"/>
    </source>
</evidence>
<name>A0ABN1MZK1_9BACT</name>
<keyword evidence="3" id="KW-1185">Reference proteome</keyword>
<comment type="caution">
    <text evidence="2">The sequence shown here is derived from an EMBL/GenBank/DDBJ whole genome shotgun (WGS) entry which is preliminary data.</text>
</comment>
<reference evidence="2 3" key="1">
    <citation type="journal article" date="2019" name="Int. J. Syst. Evol. Microbiol.">
        <title>The Global Catalogue of Microorganisms (GCM) 10K type strain sequencing project: providing services to taxonomists for standard genome sequencing and annotation.</title>
        <authorList>
            <consortium name="The Broad Institute Genomics Platform"/>
            <consortium name="The Broad Institute Genome Sequencing Center for Infectious Disease"/>
            <person name="Wu L."/>
            <person name="Ma J."/>
        </authorList>
    </citation>
    <scope>NUCLEOTIDE SEQUENCE [LARGE SCALE GENOMIC DNA]</scope>
    <source>
        <strain evidence="2 3">JCM 16112</strain>
    </source>
</reference>
<dbReference type="RefSeq" id="WP_343850350.1">
    <property type="nucleotide sequence ID" value="NZ_BAAAFI010000007.1"/>
</dbReference>
<evidence type="ECO:0000256" key="1">
    <source>
        <dbReference type="SAM" id="Coils"/>
    </source>
</evidence>
<dbReference type="Proteomes" id="UP001500469">
    <property type="component" value="Unassembled WGS sequence"/>
</dbReference>